<dbReference type="Pfam" id="PF25023">
    <property type="entry name" value="TEN_YD-shell"/>
    <property type="match status" value="2"/>
</dbReference>
<reference evidence="6 7" key="1">
    <citation type="journal article" date="2017" name="Front. Microbiol.">
        <title>Double-Face Meets the Bacterial World: The Opportunistic Pathogen Stenotrophomonas maltophilia.</title>
        <authorList>
            <person name="Lira F."/>
            <person name="Berg G."/>
            <person name="Martinez J.L."/>
        </authorList>
    </citation>
    <scope>NUCLEOTIDE SEQUENCE [LARGE SCALE GENOMIC DNA]</scope>
    <source>
        <strain evidence="6 7">EA1</strain>
    </source>
</reference>
<feature type="domain" description="Teneurin-like YD-shell" evidence="5">
    <location>
        <begin position="776"/>
        <end position="879"/>
    </location>
</feature>
<dbReference type="Gene3D" id="2.180.10.10">
    <property type="entry name" value="RHS repeat-associated core"/>
    <property type="match status" value="3"/>
</dbReference>
<dbReference type="NCBIfam" id="TIGR03696">
    <property type="entry name" value="Rhs_assc_core"/>
    <property type="match status" value="1"/>
</dbReference>
<evidence type="ECO:0000259" key="5">
    <source>
        <dbReference type="Pfam" id="PF25023"/>
    </source>
</evidence>
<evidence type="ECO:0000313" key="7">
    <source>
        <dbReference type="Proteomes" id="UP000230167"/>
    </source>
</evidence>
<accession>A0A2J0UGF2</accession>
<evidence type="ECO:0000256" key="1">
    <source>
        <dbReference type="ARBA" id="ARBA00022737"/>
    </source>
</evidence>
<dbReference type="InterPro" id="IPR056823">
    <property type="entry name" value="TEN-like_YD-shell"/>
</dbReference>
<organism evidence="6 7">
    <name type="scientific">Stenotrophomonas maltophilia</name>
    <name type="common">Pseudomonas maltophilia</name>
    <name type="synonym">Xanthomonas maltophilia</name>
    <dbReference type="NCBI Taxonomy" id="40324"/>
    <lineage>
        <taxon>Bacteria</taxon>
        <taxon>Pseudomonadati</taxon>
        <taxon>Pseudomonadota</taxon>
        <taxon>Gammaproteobacteria</taxon>
        <taxon>Lysobacterales</taxon>
        <taxon>Lysobacteraceae</taxon>
        <taxon>Stenotrophomonas</taxon>
        <taxon>Stenotrophomonas maltophilia group</taxon>
    </lineage>
</organism>
<dbReference type="Pfam" id="PF20148">
    <property type="entry name" value="DUF6531"/>
    <property type="match status" value="1"/>
</dbReference>
<evidence type="ECO:0000256" key="3">
    <source>
        <dbReference type="SAM" id="SignalP"/>
    </source>
</evidence>
<dbReference type="InterPro" id="IPR050708">
    <property type="entry name" value="T6SS_VgrG/RHS"/>
</dbReference>
<dbReference type="InterPro" id="IPR031325">
    <property type="entry name" value="RHS_repeat"/>
</dbReference>
<gene>
    <name evidence="6" type="ORF">B9Y64_02285</name>
</gene>
<evidence type="ECO:0000313" key="6">
    <source>
        <dbReference type="EMBL" id="PJL33942.1"/>
    </source>
</evidence>
<dbReference type="Pfam" id="PF05593">
    <property type="entry name" value="RHS_repeat"/>
    <property type="match status" value="5"/>
</dbReference>
<feature type="compositionally biased region" description="Low complexity" evidence="2">
    <location>
        <begin position="130"/>
        <end position="144"/>
    </location>
</feature>
<dbReference type="InterPro" id="IPR045351">
    <property type="entry name" value="DUF6531"/>
</dbReference>
<feature type="domain" description="DUF6531" evidence="4">
    <location>
        <begin position="157"/>
        <end position="213"/>
    </location>
</feature>
<evidence type="ECO:0000256" key="2">
    <source>
        <dbReference type="SAM" id="MobiDB-lite"/>
    </source>
</evidence>
<feature type="signal peptide" evidence="3">
    <location>
        <begin position="1"/>
        <end position="30"/>
    </location>
</feature>
<comment type="caution">
    <text evidence="6">The sequence shown here is derived from an EMBL/GenBank/DDBJ whole genome shotgun (WGS) entry which is preliminary data.</text>
</comment>
<dbReference type="NCBIfam" id="TIGR01643">
    <property type="entry name" value="YD_repeat_2x"/>
    <property type="match status" value="8"/>
</dbReference>
<dbReference type="OrthoDB" id="9816400at2"/>
<sequence>MAFAMPLRSHKAAAIFSFCLALGGASTASAATYYGPPYKVQSFRGVGSFESIGAAVNFLVGKIQAPCQQDPKCTKPPVVTVRYGTDGWAATIYVNGSVSDNVFASEILIGQPQKNFGGCQKRCSAGLGSATDGTGARGAADSASKANARDPGSPFEGDPINTSTGNFYRQETDFESPSGLMFRRFYNSSSRAPGSSLGPQWRHLFDRRLEVLAPTTGSAGDRTFIRAMRPDGSSELFTRTSNGWIVDSDVADVLVDREGGNGYALQLAANRQTEIYDATGLLKEVYDSAGRRLLSLQYSDATTPVDVAPVAGLLLAVGDVSGRTLSFKYDASSRLTRLTLPDGASQTFGYNPAGQLASVTYPDATSKGYIYNETANSPTVAGTSFLTGIVDEKGVRYETIKFDYNHRAYHAEFAGGVDTTTLDYAASTWKGTLPVTVKGPLGATSKLGFVDTGKGRLMPAGGSAACGDQCNQPYKAMTYDANGYPASVTDFKGIVTRWVYSVDGLLTEQVDAASTPQQRTTTTTWDSALRAPISRVVKDAAGIAVSGSSWKYNALGLEVARCEVDPAIPTAVGYACGTAANAPAGVRQWTTTYCSAVDASQCPQIGLVLTEDGPRTDVQDITRYSYYATADESGCGTQGGSCHHAGDLQSETNAAGQVTTRLSYDRNGRVTRVRDASGTIHDFGYSARGKLTSMVERASVDGVASANDRVTSMSYDPTGNLASIIDPDGVSISYLYDDAHRLTQVNDGAGNSIRYTLDVAGNRTKEEVFDAGGGLKRSLSRVYNKLGQLVSQKTAAGNSTDFTYDLANNVQLITDALKRKTQFEYDALGQLSRTLQDVGGLAVQIRYEYDAEGRTTSVIDPKGLATNYHYSGLGDLITQQSPDTGLTRGTYNSAGQPASRVDANGKTVAYGFDVLGRVTRKVYGDQEIVATYSYDMADSVCNANESFASGRLAARQDQSGMTKYCYDQAGNVTRKVQALEGKVLSVQYSYTKAGRLSGLTYPDGSRVDYVRDTTGSVIEVGVTRPGASRQILVSGAKRYPFGPSAGWVYGNGRTLLRELDQDYRPLGLHGSGVGGLSAGYTFNPAGDLIALSGSAIGEPSIALAYDSLGRLTAFKDAATGATIESYAYDATGNRLSAKVNGLEQAYIYPAESHRLQSISGAARSYDSAGNMVSNAGNGRDYSYSAANRMSIVRLNGVPAAEYRYNELGQQSSRVAGGEVSHSLYDEQGRWLGGYGLDAGSAQQLIWLDDLPVGVMKGDALFYVQADHLGAPRVIIDPVRDAVVWTWDLKSEAFGSTLPNEDPDLDGTNFEFGLRFPGQRYDAISALSQNMHRDYDPAAGRYVQSDPIGLAAGVSTYGYVNGNPVSGVDPDGLDSIVTYQNLGITTYYDDGGNVVRSWQSLSAVAGNALPGAAGPYQSANVYPVRGPYKMNERAYGPNDILKTDDPRGRWIHGGGSRLRNPLAPRQGWTPAVGCTRMQNEDIQELVDMVREAKARNPLKPISYQRMNYERPVIIPFF</sequence>
<proteinExistence type="predicted"/>
<keyword evidence="1" id="KW-0677">Repeat</keyword>
<dbReference type="InterPro" id="IPR022385">
    <property type="entry name" value="Rhs_assc_core"/>
</dbReference>
<protein>
    <submittedName>
        <fullName evidence="6">Type IV secretion protein Rhs</fullName>
    </submittedName>
</protein>
<feature type="chain" id="PRO_5014392508" evidence="3">
    <location>
        <begin position="31"/>
        <end position="1516"/>
    </location>
</feature>
<evidence type="ECO:0000259" key="4">
    <source>
        <dbReference type="Pfam" id="PF20148"/>
    </source>
</evidence>
<name>A0A2J0UGF2_STEMA</name>
<dbReference type="PANTHER" id="PTHR32305">
    <property type="match status" value="1"/>
</dbReference>
<dbReference type="InterPro" id="IPR006530">
    <property type="entry name" value="YD"/>
</dbReference>
<feature type="region of interest" description="Disordered" evidence="2">
    <location>
        <begin position="130"/>
        <end position="165"/>
    </location>
</feature>
<keyword evidence="3" id="KW-0732">Signal</keyword>
<dbReference type="EMBL" id="NEQV01000001">
    <property type="protein sequence ID" value="PJL33942.1"/>
    <property type="molecule type" value="Genomic_DNA"/>
</dbReference>
<dbReference type="Proteomes" id="UP000230167">
    <property type="component" value="Unassembled WGS sequence"/>
</dbReference>
<dbReference type="PANTHER" id="PTHR32305:SF15">
    <property type="entry name" value="PROTEIN RHSA-RELATED"/>
    <property type="match status" value="1"/>
</dbReference>
<feature type="domain" description="Teneurin-like YD-shell" evidence="5">
    <location>
        <begin position="1100"/>
        <end position="1345"/>
    </location>
</feature>
<dbReference type="PRINTS" id="PR00394">
    <property type="entry name" value="RHSPROTEIN"/>
</dbReference>